<comment type="caution">
    <text evidence="4">The sequence shown here is derived from an EMBL/GenBank/DDBJ whole genome shotgun (WGS) entry which is preliminary data.</text>
</comment>
<dbReference type="InterPro" id="IPR041078">
    <property type="entry name" value="Plavaka"/>
</dbReference>
<accession>A0A8H6S680</accession>
<protein>
    <submittedName>
        <fullName evidence="4">C2H2-type domain-containing protein</fullName>
    </submittedName>
</protein>
<dbReference type="Proteomes" id="UP000613580">
    <property type="component" value="Unassembled WGS sequence"/>
</dbReference>
<keyword evidence="5" id="KW-1185">Reference proteome</keyword>
<dbReference type="PROSITE" id="PS50157">
    <property type="entry name" value="ZINC_FINGER_C2H2_2"/>
    <property type="match status" value="1"/>
</dbReference>
<dbReference type="GO" id="GO:0008270">
    <property type="term" value="F:zinc ion binding"/>
    <property type="evidence" value="ECO:0007669"/>
    <property type="project" value="UniProtKB-KW"/>
</dbReference>
<evidence type="ECO:0000256" key="1">
    <source>
        <dbReference type="PROSITE-ProRule" id="PRU00042"/>
    </source>
</evidence>
<name>A0A8H6S680_MYCCL</name>
<dbReference type="Pfam" id="PF18759">
    <property type="entry name" value="Plavaka"/>
    <property type="match status" value="1"/>
</dbReference>
<evidence type="ECO:0000256" key="2">
    <source>
        <dbReference type="SAM" id="MobiDB-lite"/>
    </source>
</evidence>
<feature type="compositionally biased region" description="Basic and acidic residues" evidence="2">
    <location>
        <begin position="101"/>
        <end position="111"/>
    </location>
</feature>
<feature type="region of interest" description="Disordered" evidence="2">
    <location>
        <begin position="439"/>
        <end position="463"/>
    </location>
</feature>
<feature type="compositionally biased region" description="Basic and acidic residues" evidence="2">
    <location>
        <begin position="143"/>
        <end position="160"/>
    </location>
</feature>
<evidence type="ECO:0000313" key="5">
    <source>
        <dbReference type="Proteomes" id="UP000613580"/>
    </source>
</evidence>
<reference evidence="4" key="1">
    <citation type="submission" date="2020-05" db="EMBL/GenBank/DDBJ databases">
        <title>Mycena genomes resolve the evolution of fungal bioluminescence.</title>
        <authorList>
            <person name="Tsai I.J."/>
        </authorList>
    </citation>
    <scope>NUCLEOTIDE SEQUENCE</scope>
    <source>
        <strain evidence="4">110903Hualien_Pintung</strain>
    </source>
</reference>
<dbReference type="AlphaFoldDB" id="A0A8H6S680"/>
<organism evidence="4 5">
    <name type="scientific">Mycena chlorophos</name>
    <name type="common">Agaric fungus</name>
    <name type="synonym">Agaricus chlorophos</name>
    <dbReference type="NCBI Taxonomy" id="658473"/>
    <lineage>
        <taxon>Eukaryota</taxon>
        <taxon>Fungi</taxon>
        <taxon>Dikarya</taxon>
        <taxon>Basidiomycota</taxon>
        <taxon>Agaricomycotina</taxon>
        <taxon>Agaricomycetes</taxon>
        <taxon>Agaricomycetidae</taxon>
        <taxon>Agaricales</taxon>
        <taxon>Marasmiineae</taxon>
        <taxon>Mycenaceae</taxon>
        <taxon>Mycena</taxon>
    </lineage>
</organism>
<dbReference type="EMBL" id="JACAZE010000020">
    <property type="protein sequence ID" value="KAF7293855.1"/>
    <property type="molecule type" value="Genomic_DNA"/>
</dbReference>
<keyword evidence="1" id="KW-0862">Zinc</keyword>
<evidence type="ECO:0000313" key="4">
    <source>
        <dbReference type="EMBL" id="KAF7293855.1"/>
    </source>
</evidence>
<feature type="domain" description="C2H2-type" evidence="3">
    <location>
        <begin position="71"/>
        <end position="94"/>
    </location>
</feature>
<gene>
    <name evidence="4" type="ORF">HMN09_01181500</name>
</gene>
<keyword evidence="1" id="KW-0479">Metal-binding</keyword>
<dbReference type="InterPro" id="IPR013087">
    <property type="entry name" value="Znf_C2H2_type"/>
</dbReference>
<feature type="compositionally biased region" description="Pro residues" evidence="2">
    <location>
        <begin position="122"/>
        <end position="139"/>
    </location>
</feature>
<evidence type="ECO:0000259" key="3">
    <source>
        <dbReference type="PROSITE" id="PS50157"/>
    </source>
</evidence>
<feature type="compositionally biased region" description="Basic and acidic residues" evidence="2">
    <location>
        <begin position="1"/>
        <end position="24"/>
    </location>
</feature>
<dbReference type="OrthoDB" id="3199698at2759"/>
<feature type="region of interest" description="Disordered" evidence="2">
    <location>
        <begin position="95"/>
        <end position="176"/>
    </location>
</feature>
<feature type="region of interest" description="Disordered" evidence="2">
    <location>
        <begin position="1"/>
        <end position="27"/>
    </location>
</feature>
<feature type="region of interest" description="Disordered" evidence="2">
    <location>
        <begin position="57"/>
        <end position="77"/>
    </location>
</feature>
<sequence length="697" mass="78334">MAGVQRERKGNEGGSRERRPHDARIGASYASMTRNAWTRSRLTPGTGYLDLATTAPADMAKSARKPSQRDRPCPFRCGRAFKNTSGLTQHINAHHPVFHQSQDRRPTRSQEADIESDREDPPPPPQFDQQPPPDSPPRAPRGARVEHHPHLTGKPCDRDGNFLAPGAAPLPQEVPAPDDFSPYASLADFRLADFCYRRVQMSADEIDELMQILASRDEANGIPPFRDHRELYGTIDETEKGHIPWEKFEVKYDGPLEEGDGAPWQHESFAVYFRDPREVLRMQLANPDFAKDFDVSPKRVYGKNGRRRYRDFMSGRWAWRQADSIAEDPDTHGAVFVPIITGSDKTTTSVGTGQSDFYPVYQSNGLVNNEARRGHRNAVSVVAFLAIPKKSKHIKAVKEPWRRSSRYMALSQMLTINNRLDNLAATRVDFISRGILNPGTLAPIPEDAEPTPRGEDDDHPDVPEDREIDAEVKLARNPTRGVVRDASLLGQFLGVPRLPDLLRRFLDAQDNPDRDPSVEVPLDTCPPVPARVMTYPSAIATFYAPSDQCGKGGLLSERIRSVHRWRGGPARNDCVYVGGDDALPGFRGLLAARVLAFMSVKHQQQTIPCALVTWFSAIGEEPDGDTGMWMVEPDLDHRGRREVDIIHLDTIVRGAHLIPVFGDERIPHRWRFTDSLDSFQAYYVNKYADHHSHEIAF</sequence>
<keyword evidence="1" id="KW-0863">Zinc-finger</keyword>
<proteinExistence type="predicted"/>
<feature type="compositionally biased region" description="Basic and acidic residues" evidence="2">
    <location>
        <begin position="450"/>
        <end position="463"/>
    </location>
</feature>